<dbReference type="CDD" id="cd09917">
    <property type="entry name" value="F-box_SF"/>
    <property type="match status" value="1"/>
</dbReference>
<dbReference type="InterPro" id="IPR015943">
    <property type="entry name" value="WD40/YVTN_repeat-like_dom_sf"/>
</dbReference>
<evidence type="ECO:0000313" key="1">
    <source>
        <dbReference type="EMBL" id="KAJ7695949.1"/>
    </source>
</evidence>
<gene>
    <name evidence="1" type="ORF">B0H17DRAFT_1054254</name>
</gene>
<comment type="caution">
    <text evidence="1">The sequence shown here is derived from an EMBL/GenBank/DDBJ whole genome shotgun (WGS) entry which is preliminary data.</text>
</comment>
<accession>A0AAD7DQG8</accession>
<dbReference type="EMBL" id="JARKIE010000036">
    <property type="protein sequence ID" value="KAJ7695949.1"/>
    <property type="molecule type" value="Genomic_DNA"/>
</dbReference>
<sequence>MTNLSPPNSFLGLPGDILIHILHEFLLVKDLSALSRTSRFLNALVNEFGWAGYQRQNPRPSMSLAKSRMQAWTPMSRVKYDVLTDESWAQSEFIARPLSGPWSGKEQPRMAINASRLIVAAGTTIYSYTFGISTTNDDAPPVVLEGSCLLARTNRDRANFITALAFIPDGGLDHTLCVGFQDGTRERIVLMGRSKRQTTATLRVQRSPERPLHLPPKDFIESLSSSRDSLLSLSASGRATLETNSYSSSVDLQARSWVSHLSMESASPFAAFGTSSATPLTIHAITNDQLAPLPSAVLSQADSGTAGSAVYGICKGPPSSPWGSSPQVVVSGWYDGTVSIHDLRSSSRCSAVPHASADSPAPLRPVLNLVNSWSVEPIYSVSCGGGGGSHVAAGTARHSLLSLWDVRSPARGFSVHAPLNDPSPVYAVILESSRLFGVTQSRPFVLDFGPGVAQNTYPDLGPSSRGFAHLNQKGVDGFGYYVTKYQHRPRGV</sequence>
<evidence type="ECO:0000313" key="2">
    <source>
        <dbReference type="Proteomes" id="UP001221757"/>
    </source>
</evidence>
<name>A0AAD7DQG8_MYCRO</name>
<dbReference type="InterPro" id="IPR036322">
    <property type="entry name" value="WD40_repeat_dom_sf"/>
</dbReference>
<dbReference type="SUPFAM" id="SSF50978">
    <property type="entry name" value="WD40 repeat-like"/>
    <property type="match status" value="1"/>
</dbReference>
<dbReference type="Gene3D" id="2.130.10.10">
    <property type="entry name" value="YVTN repeat-like/Quinoprotein amine dehydrogenase"/>
    <property type="match status" value="1"/>
</dbReference>
<dbReference type="Proteomes" id="UP001221757">
    <property type="component" value="Unassembled WGS sequence"/>
</dbReference>
<dbReference type="AlphaFoldDB" id="A0AAD7DQG8"/>
<protein>
    <recommendedName>
        <fullName evidence="3">F-box domain-containing protein</fullName>
    </recommendedName>
</protein>
<reference evidence="1" key="1">
    <citation type="submission" date="2023-03" db="EMBL/GenBank/DDBJ databases">
        <title>Massive genome expansion in bonnet fungi (Mycena s.s.) driven by repeated elements and novel gene families across ecological guilds.</title>
        <authorList>
            <consortium name="Lawrence Berkeley National Laboratory"/>
            <person name="Harder C.B."/>
            <person name="Miyauchi S."/>
            <person name="Viragh M."/>
            <person name="Kuo A."/>
            <person name="Thoen E."/>
            <person name="Andreopoulos B."/>
            <person name="Lu D."/>
            <person name="Skrede I."/>
            <person name="Drula E."/>
            <person name="Henrissat B."/>
            <person name="Morin E."/>
            <person name="Kohler A."/>
            <person name="Barry K."/>
            <person name="LaButti K."/>
            <person name="Morin E."/>
            <person name="Salamov A."/>
            <person name="Lipzen A."/>
            <person name="Mereny Z."/>
            <person name="Hegedus B."/>
            <person name="Baldrian P."/>
            <person name="Stursova M."/>
            <person name="Weitz H."/>
            <person name="Taylor A."/>
            <person name="Grigoriev I.V."/>
            <person name="Nagy L.G."/>
            <person name="Martin F."/>
            <person name="Kauserud H."/>
        </authorList>
    </citation>
    <scope>NUCLEOTIDE SEQUENCE</scope>
    <source>
        <strain evidence="1">CBHHK067</strain>
    </source>
</reference>
<keyword evidence="2" id="KW-1185">Reference proteome</keyword>
<evidence type="ECO:0008006" key="3">
    <source>
        <dbReference type="Google" id="ProtNLM"/>
    </source>
</evidence>
<organism evidence="1 2">
    <name type="scientific">Mycena rosella</name>
    <name type="common">Pink bonnet</name>
    <name type="synonym">Agaricus rosellus</name>
    <dbReference type="NCBI Taxonomy" id="1033263"/>
    <lineage>
        <taxon>Eukaryota</taxon>
        <taxon>Fungi</taxon>
        <taxon>Dikarya</taxon>
        <taxon>Basidiomycota</taxon>
        <taxon>Agaricomycotina</taxon>
        <taxon>Agaricomycetes</taxon>
        <taxon>Agaricomycetidae</taxon>
        <taxon>Agaricales</taxon>
        <taxon>Marasmiineae</taxon>
        <taxon>Mycenaceae</taxon>
        <taxon>Mycena</taxon>
    </lineage>
</organism>
<proteinExistence type="predicted"/>